<evidence type="ECO:0000256" key="4">
    <source>
        <dbReference type="ARBA" id="ARBA00022771"/>
    </source>
</evidence>
<dbReference type="GO" id="GO:0008270">
    <property type="term" value="F:zinc ion binding"/>
    <property type="evidence" value="ECO:0007669"/>
    <property type="project" value="UniProtKB-KW"/>
</dbReference>
<comment type="subcellular location">
    <subcellularLocation>
        <location evidence="1">Nucleus</location>
        <location evidence="1">Nucleoplasm</location>
    </subcellularLocation>
</comment>
<feature type="compositionally biased region" description="Basic and acidic residues" evidence="12">
    <location>
        <begin position="193"/>
        <end position="204"/>
    </location>
</feature>
<feature type="region of interest" description="Disordered" evidence="12">
    <location>
        <begin position="172"/>
        <end position="204"/>
    </location>
</feature>
<evidence type="ECO:0000256" key="6">
    <source>
        <dbReference type="ARBA" id="ARBA00023015"/>
    </source>
</evidence>
<dbReference type="OrthoDB" id="6764673at2759"/>
<evidence type="ECO:0000313" key="14">
    <source>
        <dbReference type="Proteomes" id="UP000515158"/>
    </source>
</evidence>
<evidence type="ECO:0000256" key="3">
    <source>
        <dbReference type="ARBA" id="ARBA00022723"/>
    </source>
</evidence>
<evidence type="ECO:0000259" key="13">
    <source>
        <dbReference type="SMART" id="SM00980"/>
    </source>
</evidence>
<evidence type="ECO:0000256" key="1">
    <source>
        <dbReference type="ARBA" id="ARBA00004642"/>
    </source>
</evidence>
<evidence type="ECO:0000313" key="15">
    <source>
        <dbReference type="RefSeq" id="XP_034242914.1"/>
    </source>
</evidence>
<proteinExistence type="inferred from homology"/>
<dbReference type="GO" id="GO:0043565">
    <property type="term" value="F:sequence-specific DNA binding"/>
    <property type="evidence" value="ECO:0007669"/>
    <property type="project" value="InterPro"/>
</dbReference>
<dbReference type="GO" id="GO:0005654">
    <property type="term" value="C:nucleoplasm"/>
    <property type="evidence" value="ECO:0007669"/>
    <property type="project" value="UniProtKB-SubCell"/>
</dbReference>
<evidence type="ECO:0000256" key="9">
    <source>
        <dbReference type="ARBA" id="ARBA00023163"/>
    </source>
</evidence>
<dbReference type="SMART" id="SM00980">
    <property type="entry name" value="THAP"/>
    <property type="match status" value="1"/>
</dbReference>
<keyword evidence="11" id="KW-0131">Cell cycle</keyword>
<dbReference type="Proteomes" id="UP000515158">
    <property type="component" value="Unplaced"/>
</dbReference>
<accession>A0A6P8ZNT5</accession>
<dbReference type="InterPro" id="IPR026516">
    <property type="entry name" value="THAP1/10"/>
</dbReference>
<evidence type="ECO:0000256" key="12">
    <source>
        <dbReference type="SAM" id="MobiDB-lite"/>
    </source>
</evidence>
<dbReference type="GeneID" id="117646216"/>
<evidence type="ECO:0000256" key="7">
    <source>
        <dbReference type="ARBA" id="ARBA00023054"/>
    </source>
</evidence>
<protein>
    <submittedName>
        <fullName evidence="15">Uncharacterized protein LOC117646216</fullName>
    </submittedName>
</protein>
<comment type="similarity">
    <text evidence="2">Belongs to the THAP1 family.</text>
</comment>
<keyword evidence="6" id="KW-0805">Transcription regulation</keyword>
<gene>
    <name evidence="15" type="primary">LOC117646216</name>
</gene>
<evidence type="ECO:0000256" key="8">
    <source>
        <dbReference type="ARBA" id="ARBA00023125"/>
    </source>
</evidence>
<dbReference type="PANTHER" id="PTHR46600:SF1">
    <property type="entry name" value="THAP DOMAIN-CONTAINING PROTEIN 1"/>
    <property type="match status" value="1"/>
</dbReference>
<keyword evidence="8" id="KW-0238">DNA-binding</keyword>
<feature type="domain" description="THAP-type" evidence="13">
    <location>
        <begin position="3"/>
        <end position="173"/>
    </location>
</feature>
<keyword evidence="7" id="KW-0175">Coiled coil</keyword>
<dbReference type="InParanoid" id="A0A6P8ZNT5"/>
<dbReference type="RefSeq" id="XP_034242914.1">
    <property type="nucleotide sequence ID" value="XM_034387023.1"/>
</dbReference>
<keyword evidence="14" id="KW-1185">Reference proteome</keyword>
<dbReference type="KEGG" id="tpal:117646216"/>
<evidence type="ECO:0000256" key="11">
    <source>
        <dbReference type="ARBA" id="ARBA00023306"/>
    </source>
</evidence>
<sequence length="204" mass="23810">MPNRCVVFNCSSGYDSDRQYRKKNGLPQLSQFTAPKVRNKFPLNHLTSSMLADTVFLRVPEYKPDLKDAINWMPMPDKLKEMMDQMEVHCKKRRSVGLEGSLQEMLDKWEKKISRGGGWKMGPKHTVCELHFEKKFIVETHDILIDGTNLSQRREKKSLTKDAIPTVFDGYPTYMNKPLPKKRKSPQKIVSSEPKRQRPETEKR</sequence>
<dbReference type="InterPro" id="IPR006612">
    <property type="entry name" value="THAP_Znf"/>
</dbReference>
<evidence type="ECO:0000256" key="2">
    <source>
        <dbReference type="ARBA" id="ARBA00006177"/>
    </source>
</evidence>
<keyword evidence="9" id="KW-0804">Transcription</keyword>
<keyword evidence="5" id="KW-0862">Zinc</keyword>
<evidence type="ECO:0000256" key="5">
    <source>
        <dbReference type="ARBA" id="ARBA00022833"/>
    </source>
</evidence>
<name>A0A6P8ZNT5_THRPL</name>
<dbReference type="AlphaFoldDB" id="A0A6P8ZNT5"/>
<dbReference type="Pfam" id="PF05485">
    <property type="entry name" value="THAP"/>
    <property type="match status" value="1"/>
</dbReference>
<dbReference type="SUPFAM" id="SSF57716">
    <property type="entry name" value="Glucocorticoid receptor-like (DNA-binding domain)"/>
    <property type="match status" value="1"/>
</dbReference>
<keyword evidence="4" id="KW-0863">Zinc-finger</keyword>
<evidence type="ECO:0000256" key="10">
    <source>
        <dbReference type="ARBA" id="ARBA00023242"/>
    </source>
</evidence>
<reference evidence="15" key="1">
    <citation type="submission" date="2025-08" db="UniProtKB">
        <authorList>
            <consortium name="RefSeq"/>
        </authorList>
    </citation>
    <scope>IDENTIFICATION</scope>
    <source>
        <tissue evidence="15">Total insect</tissue>
    </source>
</reference>
<organism evidence="15">
    <name type="scientific">Thrips palmi</name>
    <name type="common">Melon thrips</name>
    <dbReference type="NCBI Taxonomy" id="161013"/>
    <lineage>
        <taxon>Eukaryota</taxon>
        <taxon>Metazoa</taxon>
        <taxon>Ecdysozoa</taxon>
        <taxon>Arthropoda</taxon>
        <taxon>Hexapoda</taxon>
        <taxon>Insecta</taxon>
        <taxon>Pterygota</taxon>
        <taxon>Neoptera</taxon>
        <taxon>Paraneoptera</taxon>
        <taxon>Thysanoptera</taxon>
        <taxon>Terebrantia</taxon>
        <taxon>Thripoidea</taxon>
        <taxon>Thripidae</taxon>
        <taxon>Thrips</taxon>
    </lineage>
</organism>
<keyword evidence="3" id="KW-0479">Metal-binding</keyword>
<keyword evidence="10" id="KW-0539">Nucleus</keyword>
<dbReference type="PANTHER" id="PTHR46600">
    <property type="entry name" value="THAP DOMAIN-CONTAINING"/>
    <property type="match status" value="1"/>
</dbReference>